<keyword evidence="2" id="KW-0067">ATP-binding</keyword>
<protein>
    <recommendedName>
        <fullName evidence="4">Protein kinase domain-containing protein</fullName>
    </recommendedName>
</protein>
<dbReference type="PANTHER" id="PTHR27005:SF369">
    <property type="entry name" value="PROTEIN KINASE SUPERFAMILY PROTEIN-RELATED"/>
    <property type="match status" value="1"/>
</dbReference>
<accession>A0ABQ8C5M1</accession>
<feature type="domain" description="Protein kinase" evidence="4">
    <location>
        <begin position="25"/>
        <end position="331"/>
    </location>
</feature>
<keyword evidence="1" id="KW-0547">Nucleotide-binding</keyword>
<feature type="chain" id="PRO_5046339964" description="Protein kinase domain-containing protein" evidence="3">
    <location>
        <begin position="28"/>
        <end position="331"/>
    </location>
</feature>
<dbReference type="Proteomes" id="UP000824890">
    <property type="component" value="Unassembled WGS sequence"/>
</dbReference>
<dbReference type="Gene3D" id="1.10.510.10">
    <property type="entry name" value="Transferase(Phosphotransferase) domain 1"/>
    <property type="match status" value="1"/>
</dbReference>
<organism evidence="5 6">
    <name type="scientific">Brassica napus</name>
    <name type="common">Rape</name>
    <dbReference type="NCBI Taxonomy" id="3708"/>
    <lineage>
        <taxon>Eukaryota</taxon>
        <taxon>Viridiplantae</taxon>
        <taxon>Streptophyta</taxon>
        <taxon>Embryophyta</taxon>
        <taxon>Tracheophyta</taxon>
        <taxon>Spermatophyta</taxon>
        <taxon>Magnoliopsida</taxon>
        <taxon>eudicotyledons</taxon>
        <taxon>Gunneridae</taxon>
        <taxon>Pentapetalae</taxon>
        <taxon>rosids</taxon>
        <taxon>malvids</taxon>
        <taxon>Brassicales</taxon>
        <taxon>Brassicaceae</taxon>
        <taxon>Brassiceae</taxon>
        <taxon>Brassica</taxon>
    </lineage>
</organism>
<sequence>MHVSTMEMKKIACGVIFAAASMTAVMAVEEAGAPAPGPASAASAALPALGSLKEKKKKKEINLQKNESLFLEELIASSGGKYNPIRTFSSRQILQATDNFNMSNAICEDRFVWYKGTIENITVLIKNYNEESLTMIPDNIYRDIAIAREIADAVTYLHTQFPRIIINRDLKLKNIFLDENWTAKLTSFSLSIPIPEGESCVIDIICGTTPHVEPEYTATGFVTENVNVYSLGSMTLSLLIGKSWFIYHPYEDYSYKRLTDYVEECLGQGMFTKLIDPSMLNSVDDNVPDHSRVQMEAFVELALRCLGLRPGEDKPRMIDVAKELKHIEKQT</sequence>
<evidence type="ECO:0000256" key="1">
    <source>
        <dbReference type="ARBA" id="ARBA00022741"/>
    </source>
</evidence>
<dbReference type="SUPFAM" id="SSF56112">
    <property type="entry name" value="Protein kinase-like (PK-like)"/>
    <property type="match status" value="1"/>
</dbReference>
<dbReference type="InterPro" id="IPR045274">
    <property type="entry name" value="WAK-like"/>
</dbReference>
<evidence type="ECO:0000313" key="5">
    <source>
        <dbReference type="EMBL" id="KAH0912313.1"/>
    </source>
</evidence>
<dbReference type="EMBL" id="JAGKQM010000009">
    <property type="protein sequence ID" value="KAH0912313.1"/>
    <property type="molecule type" value="Genomic_DNA"/>
</dbReference>
<evidence type="ECO:0000259" key="4">
    <source>
        <dbReference type="PROSITE" id="PS50011"/>
    </source>
</evidence>
<evidence type="ECO:0000313" key="6">
    <source>
        <dbReference type="Proteomes" id="UP000824890"/>
    </source>
</evidence>
<keyword evidence="3" id="KW-0732">Signal</keyword>
<dbReference type="PANTHER" id="PTHR27005">
    <property type="entry name" value="WALL-ASSOCIATED RECEPTOR KINASE-LIKE 21"/>
    <property type="match status" value="1"/>
</dbReference>
<dbReference type="PROSITE" id="PS50011">
    <property type="entry name" value="PROTEIN_KINASE_DOM"/>
    <property type="match status" value="1"/>
</dbReference>
<evidence type="ECO:0000256" key="2">
    <source>
        <dbReference type="ARBA" id="ARBA00022840"/>
    </source>
</evidence>
<gene>
    <name evidence="5" type="ORF">HID58_035634</name>
</gene>
<reference evidence="5 6" key="1">
    <citation type="submission" date="2021-05" db="EMBL/GenBank/DDBJ databases">
        <title>Genome Assembly of Synthetic Allotetraploid Brassica napus Reveals Homoeologous Exchanges between Subgenomes.</title>
        <authorList>
            <person name="Davis J.T."/>
        </authorList>
    </citation>
    <scope>NUCLEOTIDE SEQUENCE [LARGE SCALE GENOMIC DNA]</scope>
    <source>
        <strain evidence="6">cv. Da-Ae</strain>
        <tissue evidence="5">Seedling</tissue>
    </source>
</reference>
<dbReference type="Pfam" id="PF00069">
    <property type="entry name" value="Pkinase"/>
    <property type="match status" value="1"/>
</dbReference>
<proteinExistence type="predicted"/>
<dbReference type="InterPro" id="IPR011009">
    <property type="entry name" value="Kinase-like_dom_sf"/>
</dbReference>
<name>A0ABQ8C5M1_BRANA</name>
<keyword evidence="6" id="KW-1185">Reference proteome</keyword>
<dbReference type="InterPro" id="IPR000719">
    <property type="entry name" value="Prot_kinase_dom"/>
</dbReference>
<evidence type="ECO:0000256" key="3">
    <source>
        <dbReference type="SAM" id="SignalP"/>
    </source>
</evidence>
<feature type="signal peptide" evidence="3">
    <location>
        <begin position="1"/>
        <end position="27"/>
    </location>
</feature>
<comment type="caution">
    <text evidence="5">The sequence shown here is derived from an EMBL/GenBank/DDBJ whole genome shotgun (WGS) entry which is preliminary data.</text>
</comment>